<proteinExistence type="predicted"/>
<dbReference type="Pfam" id="PF09669">
    <property type="entry name" value="Phage_pRha"/>
    <property type="match status" value="1"/>
</dbReference>
<evidence type="ECO:0000259" key="1">
    <source>
        <dbReference type="Pfam" id="PF03374"/>
    </source>
</evidence>
<dbReference type="InterPro" id="IPR005039">
    <property type="entry name" value="Ant_C"/>
</dbReference>
<dbReference type="Pfam" id="PF03374">
    <property type="entry name" value="ANT"/>
    <property type="match status" value="1"/>
</dbReference>
<protein>
    <submittedName>
        <fullName evidence="2">Phage regulatory protein/antirepressor Ant</fullName>
    </submittedName>
</protein>
<keyword evidence="3" id="KW-1185">Reference proteome</keyword>
<dbReference type="RefSeq" id="WP_326075094.1">
    <property type="nucleotide sequence ID" value="NZ_JARLKY010000087.1"/>
</dbReference>
<feature type="domain" description="Antirepressor protein C-terminal" evidence="1">
    <location>
        <begin position="138"/>
        <end position="247"/>
    </location>
</feature>
<dbReference type="InterPro" id="IPR014054">
    <property type="entry name" value="Phage_regulatory_Rha"/>
</dbReference>
<reference evidence="2 3" key="1">
    <citation type="submission" date="2023-03" db="EMBL/GenBank/DDBJ databases">
        <title>Bacillus Genome Sequencing.</title>
        <authorList>
            <person name="Dunlap C."/>
        </authorList>
    </citation>
    <scope>NUCLEOTIDE SEQUENCE [LARGE SCALE GENOMIC DNA]</scope>
    <source>
        <strain evidence="2 3">BD-533</strain>
    </source>
</reference>
<accession>A0ABU6GAD1</accession>
<dbReference type="NCBIfam" id="TIGR02681">
    <property type="entry name" value="phage_pRha"/>
    <property type="match status" value="1"/>
</dbReference>
<evidence type="ECO:0000313" key="2">
    <source>
        <dbReference type="EMBL" id="MEC0231156.1"/>
    </source>
</evidence>
<dbReference type="Proteomes" id="UP001338137">
    <property type="component" value="Unassembled WGS sequence"/>
</dbReference>
<name>A0ABU6GAD1_9BACL</name>
<gene>
    <name evidence="2" type="ORF">P4I72_29070</name>
</gene>
<evidence type="ECO:0000313" key="3">
    <source>
        <dbReference type="Proteomes" id="UP001338137"/>
    </source>
</evidence>
<dbReference type="EMBL" id="JARLKY010000087">
    <property type="protein sequence ID" value="MEC0231156.1"/>
    <property type="molecule type" value="Genomic_DNA"/>
</dbReference>
<comment type="caution">
    <text evidence="2">The sequence shown here is derived from an EMBL/GenBank/DDBJ whole genome shotgun (WGS) entry which is preliminary data.</text>
</comment>
<sequence>MKLVFIDKKRIVTDSLTVAETFGKRHDNVLRDIKELECSQKFSLLNFEETPYVHPQNNQTYQKYLITQDGFSFLAFGYTGKEAARFKEMYINEFNRMRDELNKPQFRLPQTFAEALEGYAAQIRITETLDNERKKLTEKIETDRPLVIFAESLQESKDSILIGELAKLLKQNGIDIGGTRLFKLLREEGYLMSKGDQYNMPTQRSMDLKIMEIKAGTRGGSDGTVHITRTPKITSKGQIYFINKFKNLAKAQ</sequence>
<organism evidence="2 3">
    <name type="scientific">Paenibacillus alba</name>
    <dbReference type="NCBI Taxonomy" id="1197127"/>
    <lineage>
        <taxon>Bacteria</taxon>
        <taxon>Bacillati</taxon>
        <taxon>Bacillota</taxon>
        <taxon>Bacilli</taxon>
        <taxon>Bacillales</taxon>
        <taxon>Paenibacillaceae</taxon>
        <taxon>Paenibacillus</taxon>
    </lineage>
</organism>